<keyword evidence="2" id="KW-1185">Reference proteome</keyword>
<gene>
    <name evidence="1" type="ORF">Poly59_15700</name>
</gene>
<comment type="caution">
    <text evidence="1">The sequence shown here is derived from an EMBL/GenBank/DDBJ whole genome shotgun (WGS) entry which is preliminary data.</text>
</comment>
<dbReference type="Proteomes" id="UP000317977">
    <property type="component" value="Unassembled WGS sequence"/>
</dbReference>
<reference evidence="1 2" key="1">
    <citation type="submission" date="2019-02" db="EMBL/GenBank/DDBJ databases">
        <title>Deep-cultivation of Planctomycetes and their phenomic and genomic characterization uncovers novel biology.</title>
        <authorList>
            <person name="Wiegand S."/>
            <person name="Jogler M."/>
            <person name="Boedeker C."/>
            <person name="Pinto D."/>
            <person name="Vollmers J."/>
            <person name="Rivas-Marin E."/>
            <person name="Kohn T."/>
            <person name="Peeters S.H."/>
            <person name="Heuer A."/>
            <person name="Rast P."/>
            <person name="Oberbeckmann S."/>
            <person name="Bunk B."/>
            <person name="Jeske O."/>
            <person name="Meyerdierks A."/>
            <person name="Storesund J.E."/>
            <person name="Kallscheuer N."/>
            <person name="Luecker S."/>
            <person name="Lage O.M."/>
            <person name="Pohl T."/>
            <person name="Merkel B.J."/>
            <person name="Hornburger P."/>
            <person name="Mueller R.-W."/>
            <person name="Bruemmer F."/>
            <person name="Labrenz M."/>
            <person name="Spormann A.M."/>
            <person name="Op Den Camp H."/>
            <person name="Overmann J."/>
            <person name="Amann R."/>
            <person name="Jetten M.S.M."/>
            <person name="Mascher T."/>
            <person name="Medema M.H."/>
            <person name="Devos D.P."/>
            <person name="Kaster A.-K."/>
            <person name="Ovreas L."/>
            <person name="Rohde M."/>
            <person name="Galperin M.Y."/>
            <person name="Jogler C."/>
        </authorList>
    </citation>
    <scope>NUCLEOTIDE SEQUENCE [LARGE SCALE GENOMIC DNA]</scope>
    <source>
        <strain evidence="1 2">Poly59</strain>
    </source>
</reference>
<sequence length="68" mass="7185">MAVDSIADGSLSFLGGDDGTNLLMPNGERHGCGTKPTLRLEECGVCGVWAGGVRVFFPPMWWISVSSV</sequence>
<protein>
    <submittedName>
        <fullName evidence="1">Uncharacterized protein</fullName>
    </submittedName>
</protein>
<evidence type="ECO:0000313" key="2">
    <source>
        <dbReference type="Proteomes" id="UP000317977"/>
    </source>
</evidence>
<proteinExistence type="predicted"/>
<name>A0A5C6F066_9BACT</name>
<organism evidence="1 2">
    <name type="scientific">Rubripirellula reticaptiva</name>
    <dbReference type="NCBI Taxonomy" id="2528013"/>
    <lineage>
        <taxon>Bacteria</taxon>
        <taxon>Pseudomonadati</taxon>
        <taxon>Planctomycetota</taxon>
        <taxon>Planctomycetia</taxon>
        <taxon>Pirellulales</taxon>
        <taxon>Pirellulaceae</taxon>
        <taxon>Rubripirellula</taxon>
    </lineage>
</organism>
<accession>A0A5C6F066</accession>
<evidence type="ECO:0000313" key="1">
    <source>
        <dbReference type="EMBL" id="TWU55273.1"/>
    </source>
</evidence>
<dbReference type="EMBL" id="SJPX01000002">
    <property type="protein sequence ID" value="TWU55273.1"/>
    <property type="molecule type" value="Genomic_DNA"/>
</dbReference>
<dbReference type="AlphaFoldDB" id="A0A5C6F066"/>